<keyword evidence="3" id="KW-1185">Reference proteome</keyword>
<name>A0A6A6XB78_9PLEO</name>
<feature type="compositionally biased region" description="Low complexity" evidence="1">
    <location>
        <begin position="122"/>
        <end position="137"/>
    </location>
</feature>
<evidence type="ECO:0000313" key="3">
    <source>
        <dbReference type="Proteomes" id="UP000799757"/>
    </source>
</evidence>
<feature type="compositionally biased region" description="Low complexity" evidence="1">
    <location>
        <begin position="69"/>
        <end position="81"/>
    </location>
</feature>
<evidence type="ECO:0000313" key="2">
    <source>
        <dbReference type="EMBL" id="KAF2793692.1"/>
    </source>
</evidence>
<proteinExistence type="predicted"/>
<gene>
    <name evidence="2" type="ORF">K505DRAFT_325310</name>
</gene>
<dbReference type="AlphaFoldDB" id="A0A6A6XB78"/>
<feature type="compositionally biased region" description="Low complexity" evidence="1">
    <location>
        <begin position="96"/>
        <end position="108"/>
    </location>
</feature>
<organism evidence="2 3">
    <name type="scientific">Melanomma pulvis-pyrius CBS 109.77</name>
    <dbReference type="NCBI Taxonomy" id="1314802"/>
    <lineage>
        <taxon>Eukaryota</taxon>
        <taxon>Fungi</taxon>
        <taxon>Dikarya</taxon>
        <taxon>Ascomycota</taxon>
        <taxon>Pezizomycotina</taxon>
        <taxon>Dothideomycetes</taxon>
        <taxon>Pleosporomycetidae</taxon>
        <taxon>Pleosporales</taxon>
        <taxon>Melanommataceae</taxon>
        <taxon>Melanomma</taxon>
    </lineage>
</organism>
<sequence length="156" mass="16610">MDYLIHYAFEKPSATSSTSTASTLNTFPPHRISPISKAMSLLDEYGASARGPNPHERNKSSNVHDPRTRIPTKPTIPITTPNLSLTSHIPAPAPLSPSIHSRSPSIHPNAPTRASHPRNLNSTRSESSGRSASQSPRLGGATAACFWEGVRGEVGG</sequence>
<dbReference type="Proteomes" id="UP000799757">
    <property type="component" value="Unassembled WGS sequence"/>
</dbReference>
<feature type="compositionally biased region" description="Basic and acidic residues" evidence="1">
    <location>
        <begin position="53"/>
        <end position="68"/>
    </location>
</feature>
<dbReference type="EMBL" id="MU001918">
    <property type="protein sequence ID" value="KAF2793692.1"/>
    <property type="molecule type" value="Genomic_DNA"/>
</dbReference>
<reference evidence="2" key="1">
    <citation type="journal article" date="2020" name="Stud. Mycol.">
        <title>101 Dothideomycetes genomes: a test case for predicting lifestyles and emergence of pathogens.</title>
        <authorList>
            <person name="Haridas S."/>
            <person name="Albert R."/>
            <person name="Binder M."/>
            <person name="Bloem J."/>
            <person name="Labutti K."/>
            <person name="Salamov A."/>
            <person name="Andreopoulos B."/>
            <person name="Baker S."/>
            <person name="Barry K."/>
            <person name="Bills G."/>
            <person name="Bluhm B."/>
            <person name="Cannon C."/>
            <person name="Castanera R."/>
            <person name="Culley D."/>
            <person name="Daum C."/>
            <person name="Ezra D."/>
            <person name="Gonzalez J."/>
            <person name="Henrissat B."/>
            <person name="Kuo A."/>
            <person name="Liang C."/>
            <person name="Lipzen A."/>
            <person name="Lutzoni F."/>
            <person name="Magnuson J."/>
            <person name="Mondo S."/>
            <person name="Nolan M."/>
            <person name="Ohm R."/>
            <person name="Pangilinan J."/>
            <person name="Park H.-J."/>
            <person name="Ramirez L."/>
            <person name="Alfaro M."/>
            <person name="Sun H."/>
            <person name="Tritt A."/>
            <person name="Yoshinaga Y."/>
            <person name="Zwiers L.-H."/>
            <person name="Turgeon B."/>
            <person name="Goodwin S."/>
            <person name="Spatafora J."/>
            <person name="Crous P."/>
            <person name="Grigoriev I."/>
        </authorList>
    </citation>
    <scope>NUCLEOTIDE SEQUENCE</scope>
    <source>
        <strain evidence="2">CBS 109.77</strain>
    </source>
</reference>
<protein>
    <submittedName>
        <fullName evidence="2">Uncharacterized protein</fullName>
    </submittedName>
</protein>
<feature type="region of interest" description="Disordered" evidence="1">
    <location>
        <begin position="46"/>
        <end position="146"/>
    </location>
</feature>
<evidence type="ECO:0000256" key="1">
    <source>
        <dbReference type="SAM" id="MobiDB-lite"/>
    </source>
</evidence>
<accession>A0A6A6XB78</accession>